<keyword evidence="4 5" id="KW-0472">Membrane</keyword>
<dbReference type="eggNOG" id="arCOG02682">
    <property type="taxonomic scope" value="Archaea"/>
</dbReference>
<evidence type="ECO:0000313" key="7">
    <source>
        <dbReference type="EMBL" id="BAB59147.1"/>
    </source>
</evidence>
<evidence type="ECO:0000313" key="8">
    <source>
        <dbReference type="Proteomes" id="UP000001017"/>
    </source>
</evidence>
<keyword evidence="8" id="KW-1185">Reference proteome</keyword>
<feature type="transmembrane region" description="Helical" evidence="5">
    <location>
        <begin position="89"/>
        <end position="110"/>
    </location>
</feature>
<dbReference type="EMBL" id="BA000011">
    <property type="protein sequence ID" value="BAB59147.1"/>
    <property type="molecule type" value="Genomic_DNA"/>
</dbReference>
<dbReference type="PaxDb" id="273116-14324219"/>
<dbReference type="KEGG" id="tvo:TVG0007018"/>
<feature type="transmembrane region" description="Helical" evidence="5">
    <location>
        <begin position="256"/>
        <end position="276"/>
    </location>
</feature>
<dbReference type="InterPro" id="IPR036259">
    <property type="entry name" value="MFS_trans_sf"/>
</dbReference>
<protein>
    <submittedName>
        <fullName evidence="7">Metabolite transporter</fullName>
    </submittedName>
</protein>
<dbReference type="AlphaFoldDB" id="Q97CU6"/>
<sequence>MAKGIIEELDNSKINSFHLRTWLIAGMGFFTDAYDLFVIGTVISILPLAGWDKLNTYDISILSSISLLASVIGAVIFGRLLDALGRKRVYGFELMLLILGALGSAFVVPVNGINYLIAWRFILGLGIGGDYAGSSTIMTEFSNTKNRGQLVGMVFSLQGVGLIAGPLITLGLLSFIHNLDLVWRVLFFIGAVPAFIVLYGRRAIGETPRYALRVKGDASSAMQSVEKISGDSKVSVSREDLEMSNIKWTDLFKNRYFMLSLIGTAGTWFLLDWAFYGNSIMSHEMLSALIPSSMSGLNKLKLSTFYTLIIFAVSAFPAYWIATFTVDRIGRKRMQVIGFLIMGITFGILGIFRYLMSPTFVTYFLLVYGISYFFTEFGPNVTTFIYAPEMFPTAIRGLGSGISSAGGKTGAFIGTALNVIIFTLYGEGELFLILAGISMLGMLMTLVLLPETSRRKLEDISGEGRYIVRTASGFKK</sequence>
<reference evidence="7 8" key="2">
    <citation type="journal article" date="2000" name="Proc. Natl. Acad. Sci. U.S.A.">
        <title>Archaeal adaptation to higher temperatures revealed by genomic sequence of Thermoplasma volcanium.</title>
        <authorList>
            <person name="Kawashima T."/>
            <person name="Amano N."/>
            <person name="Koike H."/>
            <person name="Makino S."/>
            <person name="Higuchi S."/>
            <person name="Kawashima-Ohya Y."/>
            <person name="Watanabe K."/>
            <person name="Yamazaki M."/>
            <person name="Kanehori K."/>
            <person name="Kawamoto T."/>
            <person name="Nunoshiba T."/>
            <person name="Yamamoto Y."/>
            <person name="Aramaki H."/>
            <person name="Makino K."/>
            <person name="Suzuki M."/>
        </authorList>
    </citation>
    <scope>NUCLEOTIDE SEQUENCE [LARGE SCALE GENOMIC DNA]</scope>
    <source>
        <strain evidence="8">ATCC 51530 / DSM 4299 / JCM 9571 / NBRC 15438 / GSS1</strain>
    </source>
</reference>
<gene>
    <name evidence="7" type="ORF">TVG0007018</name>
</gene>
<feature type="transmembrane region" description="Helical" evidence="5">
    <location>
        <begin position="304"/>
        <end position="324"/>
    </location>
</feature>
<dbReference type="HOGENOM" id="CLU_001265_46_14_2"/>
<dbReference type="InterPro" id="IPR005828">
    <property type="entry name" value="MFS_sugar_transport-like"/>
</dbReference>
<dbReference type="InterPro" id="IPR020846">
    <property type="entry name" value="MFS_dom"/>
</dbReference>
<dbReference type="GO" id="GO:0022857">
    <property type="term" value="F:transmembrane transporter activity"/>
    <property type="evidence" value="ECO:0007669"/>
    <property type="project" value="InterPro"/>
</dbReference>
<name>Q97CU6_THEVO</name>
<feature type="transmembrane region" description="Helical" evidence="5">
    <location>
        <begin position="59"/>
        <end position="77"/>
    </location>
</feature>
<dbReference type="PhylomeDB" id="Q97CU6"/>
<evidence type="ECO:0000256" key="1">
    <source>
        <dbReference type="ARBA" id="ARBA00004141"/>
    </source>
</evidence>
<reference evidence="7 8" key="1">
    <citation type="journal article" date="1999" name="Proc. Jpn. Acad.">
        <title>Determination of the complete genomic DNA sequence of Thermoplasma volvanium GSS1.</title>
        <authorList>
            <person name="Kawashima T."/>
            <person name="Yamamoto Y."/>
            <person name="Aramaki H."/>
            <person name="Nunoshiba T."/>
            <person name="Kawamoto T."/>
            <person name="Watanabe K."/>
            <person name="Yamazaki M."/>
            <person name="Kanehori K."/>
            <person name="Amano N."/>
            <person name="Ohya Y."/>
            <person name="Makino K."/>
            <person name="Suzuki M."/>
        </authorList>
    </citation>
    <scope>NUCLEOTIDE SEQUENCE [LARGE SCALE GENOMIC DNA]</scope>
    <source>
        <strain evidence="8">ATCC 51530 / DSM 4299 / JCM 9571 / NBRC 15438 / GSS1</strain>
    </source>
</reference>
<feature type="transmembrane region" description="Helical" evidence="5">
    <location>
        <begin position="116"/>
        <end position="138"/>
    </location>
</feature>
<feature type="transmembrane region" description="Helical" evidence="5">
    <location>
        <begin position="407"/>
        <end position="425"/>
    </location>
</feature>
<dbReference type="Pfam" id="PF00083">
    <property type="entry name" value="Sugar_tr"/>
    <property type="match status" value="1"/>
</dbReference>
<feature type="transmembrane region" description="Helical" evidence="5">
    <location>
        <begin position="181"/>
        <end position="200"/>
    </location>
</feature>
<dbReference type="InterPro" id="IPR005829">
    <property type="entry name" value="Sugar_transporter_CS"/>
</dbReference>
<feature type="transmembrane region" description="Helical" evidence="5">
    <location>
        <begin position="431"/>
        <end position="449"/>
    </location>
</feature>
<evidence type="ECO:0000259" key="6">
    <source>
        <dbReference type="PROSITE" id="PS50850"/>
    </source>
</evidence>
<dbReference type="GO" id="GO:0016020">
    <property type="term" value="C:membrane"/>
    <property type="evidence" value="ECO:0007669"/>
    <property type="project" value="UniProtKB-SubCell"/>
</dbReference>
<feature type="transmembrane region" description="Helical" evidence="5">
    <location>
        <begin position="336"/>
        <end position="355"/>
    </location>
</feature>
<keyword evidence="2 5" id="KW-0812">Transmembrane</keyword>
<comment type="subcellular location">
    <subcellularLocation>
        <location evidence="1">Membrane</location>
        <topology evidence="1">Multi-pass membrane protein</topology>
    </subcellularLocation>
</comment>
<dbReference type="PROSITE" id="PS00217">
    <property type="entry name" value="SUGAR_TRANSPORT_2"/>
    <property type="match status" value="1"/>
</dbReference>
<dbReference type="PROSITE" id="PS50850">
    <property type="entry name" value="MFS"/>
    <property type="match status" value="1"/>
</dbReference>
<feature type="transmembrane region" description="Helical" evidence="5">
    <location>
        <begin position="361"/>
        <end position="386"/>
    </location>
</feature>
<evidence type="ECO:0000256" key="2">
    <source>
        <dbReference type="ARBA" id="ARBA00022692"/>
    </source>
</evidence>
<feature type="transmembrane region" description="Helical" evidence="5">
    <location>
        <begin position="21"/>
        <end position="47"/>
    </location>
</feature>
<keyword evidence="3 5" id="KW-1133">Transmembrane helix</keyword>
<dbReference type="OrthoDB" id="117970at2157"/>
<dbReference type="Proteomes" id="UP000001017">
    <property type="component" value="Chromosome"/>
</dbReference>
<accession>Q97CU6</accession>
<feature type="transmembrane region" description="Helical" evidence="5">
    <location>
        <begin position="150"/>
        <end position="175"/>
    </location>
</feature>
<proteinExistence type="predicted"/>
<evidence type="ECO:0000256" key="5">
    <source>
        <dbReference type="SAM" id="Phobius"/>
    </source>
</evidence>
<evidence type="ECO:0000256" key="3">
    <source>
        <dbReference type="ARBA" id="ARBA00022989"/>
    </source>
</evidence>
<dbReference type="RefSeq" id="WP_010916262.1">
    <property type="nucleotide sequence ID" value="NC_002689.2"/>
</dbReference>
<dbReference type="Gene3D" id="1.20.1250.20">
    <property type="entry name" value="MFS general substrate transporter like domains"/>
    <property type="match status" value="1"/>
</dbReference>
<dbReference type="SUPFAM" id="SSF103473">
    <property type="entry name" value="MFS general substrate transporter"/>
    <property type="match status" value="1"/>
</dbReference>
<dbReference type="GeneID" id="1441490"/>
<dbReference type="PANTHER" id="PTHR24064">
    <property type="entry name" value="SOLUTE CARRIER FAMILY 22 MEMBER"/>
    <property type="match status" value="1"/>
</dbReference>
<organism evidence="7 8">
    <name type="scientific">Thermoplasma volcanium (strain ATCC 51530 / DSM 4299 / JCM 9571 / NBRC 15438 / GSS1)</name>
    <dbReference type="NCBI Taxonomy" id="273116"/>
    <lineage>
        <taxon>Archaea</taxon>
        <taxon>Methanobacteriati</taxon>
        <taxon>Thermoplasmatota</taxon>
        <taxon>Thermoplasmata</taxon>
        <taxon>Thermoplasmatales</taxon>
        <taxon>Thermoplasmataceae</taxon>
        <taxon>Thermoplasma</taxon>
    </lineage>
</organism>
<feature type="domain" description="Major facilitator superfamily (MFS) profile" evidence="6">
    <location>
        <begin position="21"/>
        <end position="453"/>
    </location>
</feature>
<evidence type="ECO:0000256" key="4">
    <source>
        <dbReference type="ARBA" id="ARBA00023136"/>
    </source>
</evidence>